<comment type="caution">
    <text evidence="1">The sequence shown here is derived from an EMBL/GenBank/DDBJ whole genome shotgun (WGS) entry which is preliminary data.</text>
</comment>
<evidence type="ECO:0000313" key="1">
    <source>
        <dbReference type="EMBL" id="KAK7372401.1"/>
    </source>
</evidence>
<name>A0AAN9NGW5_PHACN</name>
<dbReference type="Proteomes" id="UP001374584">
    <property type="component" value="Unassembled WGS sequence"/>
</dbReference>
<gene>
    <name evidence="1" type="ORF">VNO80_05779</name>
</gene>
<evidence type="ECO:0000313" key="2">
    <source>
        <dbReference type="Proteomes" id="UP001374584"/>
    </source>
</evidence>
<organism evidence="1 2">
    <name type="scientific">Phaseolus coccineus</name>
    <name type="common">Scarlet runner bean</name>
    <name type="synonym">Phaseolus multiflorus</name>
    <dbReference type="NCBI Taxonomy" id="3886"/>
    <lineage>
        <taxon>Eukaryota</taxon>
        <taxon>Viridiplantae</taxon>
        <taxon>Streptophyta</taxon>
        <taxon>Embryophyta</taxon>
        <taxon>Tracheophyta</taxon>
        <taxon>Spermatophyta</taxon>
        <taxon>Magnoliopsida</taxon>
        <taxon>eudicotyledons</taxon>
        <taxon>Gunneridae</taxon>
        <taxon>Pentapetalae</taxon>
        <taxon>rosids</taxon>
        <taxon>fabids</taxon>
        <taxon>Fabales</taxon>
        <taxon>Fabaceae</taxon>
        <taxon>Papilionoideae</taxon>
        <taxon>50 kb inversion clade</taxon>
        <taxon>NPAAA clade</taxon>
        <taxon>indigoferoid/millettioid clade</taxon>
        <taxon>Phaseoleae</taxon>
        <taxon>Phaseolus</taxon>
    </lineage>
</organism>
<sequence length="75" mass="8031">MKGLDCMWVLNGSTSFQLYVSGDARDGDGQLCGPTCLPGCSTPSTKPSHPKPISIEHAFRLSYLSTAIIAFCTCF</sequence>
<reference evidence="1 2" key="1">
    <citation type="submission" date="2024-01" db="EMBL/GenBank/DDBJ databases">
        <title>The genomes of 5 underutilized Papilionoideae crops provide insights into root nodulation and disease resistanc.</title>
        <authorList>
            <person name="Jiang F."/>
        </authorList>
    </citation>
    <scope>NUCLEOTIDE SEQUENCE [LARGE SCALE GENOMIC DNA]</scope>
    <source>
        <strain evidence="1">JINMINGXINNONG_FW02</strain>
        <tissue evidence="1">Leaves</tissue>
    </source>
</reference>
<protein>
    <submittedName>
        <fullName evidence="1">Uncharacterized protein</fullName>
    </submittedName>
</protein>
<dbReference type="EMBL" id="JAYMYR010000003">
    <property type="protein sequence ID" value="KAK7372401.1"/>
    <property type="molecule type" value="Genomic_DNA"/>
</dbReference>
<dbReference type="AlphaFoldDB" id="A0AAN9NGW5"/>
<keyword evidence="2" id="KW-1185">Reference proteome</keyword>
<proteinExistence type="predicted"/>
<accession>A0AAN9NGW5</accession>